<evidence type="ECO:0000256" key="1">
    <source>
        <dbReference type="ARBA" id="ARBA00003283"/>
    </source>
</evidence>
<keyword evidence="10" id="KW-1185">Reference proteome</keyword>
<organism evidence="9 10">
    <name type="scientific">Hominenteromicrobium mulieris</name>
    <dbReference type="NCBI Taxonomy" id="2885357"/>
    <lineage>
        <taxon>Bacteria</taxon>
        <taxon>Bacillati</taxon>
        <taxon>Bacillota</taxon>
        <taxon>Clostridia</taxon>
        <taxon>Eubacteriales</taxon>
        <taxon>Oscillospiraceae</taxon>
        <taxon>Hominenteromicrobium</taxon>
    </lineage>
</organism>
<accession>A0AAE3DHN1</accession>
<reference evidence="9" key="1">
    <citation type="submission" date="2021-10" db="EMBL/GenBank/DDBJ databases">
        <title>Anaerobic single-cell dispensing facilitates the cultivation of human gut bacteria.</title>
        <authorList>
            <person name="Afrizal A."/>
        </authorList>
    </citation>
    <scope>NUCLEOTIDE SEQUENCE</scope>
    <source>
        <strain evidence="9">CLA-AA-H250</strain>
    </source>
</reference>
<dbReference type="Gene3D" id="1.10.150.130">
    <property type="match status" value="1"/>
</dbReference>
<dbReference type="GO" id="GO:0015074">
    <property type="term" value="P:DNA integration"/>
    <property type="evidence" value="ECO:0007669"/>
    <property type="project" value="UniProtKB-KW"/>
</dbReference>
<keyword evidence="4 6" id="KW-0238">DNA-binding</keyword>
<dbReference type="SUPFAM" id="SSF56349">
    <property type="entry name" value="DNA breaking-rejoining enzymes"/>
    <property type="match status" value="1"/>
</dbReference>
<dbReference type="Pfam" id="PF00589">
    <property type="entry name" value="Phage_integrase"/>
    <property type="match status" value="1"/>
</dbReference>
<dbReference type="InterPro" id="IPR002104">
    <property type="entry name" value="Integrase_catalytic"/>
</dbReference>
<dbReference type="GO" id="GO:0006310">
    <property type="term" value="P:DNA recombination"/>
    <property type="evidence" value="ECO:0007669"/>
    <property type="project" value="UniProtKB-KW"/>
</dbReference>
<keyword evidence="3" id="KW-0229">DNA integration</keyword>
<evidence type="ECO:0000259" key="7">
    <source>
        <dbReference type="PROSITE" id="PS51898"/>
    </source>
</evidence>
<keyword evidence="5" id="KW-0233">DNA recombination</keyword>
<name>A0AAE3DHN1_9FIRM</name>
<evidence type="ECO:0000256" key="4">
    <source>
        <dbReference type="ARBA" id="ARBA00023125"/>
    </source>
</evidence>
<evidence type="ECO:0000256" key="6">
    <source>
        <dbReference type="PROSITE-ProRule" id="PRU01248"/>
    </source>
</evidence>
<evidence type="ECO:0000256" key="5">
    <source>
        <dbReference type="ARBA" id="ARBA00023172"/>
    </source>
</evidence>
<dbReference type="InterPro" id="IPR004107">
    <property type="entry name" value="Integrase_SAM-like_N"/>
</dbReference>
<dbReference type="InterPro" id="IPR013762">
    <property type="entry name" value="Integrase-like_cat_sf"/>
</dbReference>
<dbReference type="EMBL" id="JAJEQC010000001">
    <property type="protein sequence ID" value="MCC2135677.1"/>
    <property type="molecule type" value="Genomic_DNA"/>
</dbReference>
<dbReference type="Proteomes" id="UP001199424">
    <property type="component" value="Unassembled WGS sequence"/>
</dbReference>
<comment type="caution">
    <text evidence="9">The sequence shown here is derived from an EMBL/GenBank/DDBJ whole genome shotgun (WGS) entry which is preliminary data.</text>
</comment>
<feature type="domain" description="Tyr recombinase" evidence="7">
    <location>
        <begin position="106"/>
        <end position="291"/>
    </location>
</feature>
<comment type="function">
    <text evidence="1">Site-specific tyrosine recombinase, which acts by catalyzing the cutting and rejoining of the recombining DNA molecules.</text>
</comment>
<evidence type="ECO:0000313" key="10">
    <source>
        <dbReference type="Proteomes" id="UP001199424"/>
    </source>
</evidence>
<evidence type="ECO:0000256" key="3">
    <source>
        <dbReference type="ARBA" id="ARBA00022908"/>
    </source>
</evidence>
<dbReference type="PANTHER" id="PTHR30349">
    <property type="entry name" value="PHAGE INTEGRASE-RELATED"/>
    <property type="match status" value="1"/>
</dbReference>
<gene>
    <name evidence="9" type="ORF">LKD31_01425</name>
</gene>
<dbReference type="InterPro" id="IPR044068">
    <property type="entry name" value="CB"/>
</dbReference>
<dbReference type="AlphaFoldDB" id="A0AAE3DHN1"/>
<sequence>MDEYFVLFREYMLVQKPSSVNTRDSYLRDVSAFLRYLEGENITSPLEVETETVEAYVQHLHSLNRTNSTISRNIASVRCFYKFLILRGDMQVNPAKSVKLEKEPKKLPQTLTSEEIDLLLSQPNVTEAKGCRDKAMLELLYATGIRVSELINLNVQDINLRTGKLFCRGTKGVRTIPIYAKAVVAVSDYLYRMRDLIVDPDNSGDALFVNLNGSRLTRQGFWKIIKAYTAEAGITKEITPHTLRHSFAMHLLQGGASVKDIQTMMGHADISSTQVYVHLLDLDNHVKSVYNECHPRAKTS</sequence>
<dbReference type="CDD" id="cd00798">
    <property type="entry name" value="INT_XerDC_C"/>
    <property type="match status" value="1"/>
</dbReference>
<evidence type="ECO:0000259" key="8">
    <source>
        <dbReference type="PROSITE" id="PS51900"/>
    </source>
</evidence>
<comment type="similarity">
    <text evidence="2">Belongs to the 'phage' integrase family.</text>
</comment>
<proteinExistence type="inferred from homology"/>
<dbReference type="PROSITE" id="PS51898">
    <property type="entry name" value="TYR_RECOMBINASE"/>
    <property type="match status" value="1"/>
</dbReference>
<evidence type="ECO:0000313" key="9">
    <source>
        <dbReference type="EMBL" id="MCC2135677.1"/>
    </source>
</evidence>
<dbReference type="PROSITE" id="PS51900">
    <property type="entry name" value="CB"/>
    <property type="match status" value="1"/>
</dbReference>
<feature type="domain" description="Core-binding (CB)" evidence="8">
    <location>
        <begin position="1"/>
        <end position="85"/>
    </location>
</feature>
<dbReference type="InterPro" id="IPR010998">
    <property type="entry name" value="Integrase_recombinase_N"/>
</dbReference>
<dbReference type="Pfam" id="PF02899">
    <property type="entry name" value="Phage_int_SAM_1"/>
    <property type="match status" value="1"/>
</dbReference>
<dbReference type="InterPro" id="IPR050090">
    <property type="entry name" value="Tyrosine_recombinase_XerCD"/>
</dbReference>
<dbReference type="InterPro" id="IPR011010">
    <property type="entry name" value="DNA_brk_join_enz"/>
</dbReference>
<dbReference type="PANTHER" id="PTHR30349:SF81">
    <property type="entry name" value="TYROSINE RECOMBINASE XERC"/>
    <property type="match status" value="1"/>
</dbReference>
<dbReference type="Gene3D" id="1.10.443.10">
    <property type="entry name" value="Intergrase catalytic core"/>
    <property type="match status" value="1"/>
</dbReference>
<dbReference type="GO" id="GO:0003677">
    <property type="term" value="F:DNA binding"/>
    <property type="evidence" value="ECO:0007669"/>
    <property type="project" value="UniProtKB-UniRule"/>
</dbReference>
<evidence type="ECO:0000256" key="2">
    <source>
        <dbReference type="ARBA" id="ARBA00008857"/>
    </source>
</evidence>
<protein>
    <submittedName>
        <fullName evidence="9">Tyrosine recombinase</fullName>
    </submittedName>
</protein>
<dbReference type="NCBIfam" id="NF001399">
    <property type="entry name" value="PRK00283.1"/>
    <property type="match status" value="1"/>
</dbReference>